<name>A0ABT0J476_9MICO</name>
<evidence type="ECO:0000313" key="2">
    <source>
        <dbReference type="Proteomes" id="UP001651050"/>
    </source>
</evidence>
<sequence length="121" mass="13617">MTTDLLWLGYEDVSGLWEVSWDDDDAAMPDATRRDRRIDLLVELLRSGWIELATGPWSSDFDASPHLTPDEARETLLDRRCWEGPDPDDELGTSVVRLRTTDAGFAAYRAATGWADDGSDR</sequence>
<proteinExistence type="predicted"/>
<gene>
    <name evidence="1" type="ORF">M1843_11175</name>
</gene>
<dbReference type="EMBL" id="JALQCY010000003">
    <property type="protein sequence ID" value="MCK9794306.1"/>
    <property type="molecule type" value="Genomic_DNA"/>
</dbReference>
<dbReference type="RefSeq" id="WP_416344151.1">
    <property type="nucleotide sequence ID" value="NZ_JALQCY010000003.1"/>
</dbReference>
<protein>
    <submittedName>
        <fullName evidence="1">Uncharacterized protein</fullName>
    </submittedName>
</protein>
<accession>A0ABT0J476</accession>
<keyword evidence="2" id="KW-1185">Reference proteome</keyword>
<evidence type="ECO:0000313" key="1">
    <source>
        <dbReference type="EMBL" id="MCK9794306.1"/>
    </source>
</evidence>
<comment type="caution">
    <text evidence="1">The sequence shown here is derived from an EMBL/GenBank/DDBJ whole genome shotgun (WGS) entry which is preliminary data.</text>
</comment>
<organism evidence="1 2">
    <name type="scientific">Isoptericola peretonis</name>
    <dbReference type="NCBI Taxonomy" id="2918523"/>
    <lineage>
        <taxon>Bacteria</taxon>
        <taxon>Bacillati</taxon>
        <taxon>Actinomycetota</taxon>
        <taxon>Actinomycetes</taxon>
        <taxon>Micrococcales</taxon>
        <taxon>Promicromonosporaceae</taxon>
        <taxon>Isoptericola</taxon>
    </lineage>
</organism>
<reference evidence="1 2" key="1">
    <citation type="submission" date="2022-02" db="EMBL/GenBank/DDBJ databases">
        <title>The car tank lid bacteriome: a reservoir of bacteria with potential in bioremediation of fuel.</title>
        <authorList>
            <person name="Vidal-Verdu A."/>
            <person name="Gomez-Martinez D."/>
            <person name="Latorre-Perez A."/>
            <person name="Pereto J."/>
            <person name="Porcar M."/>
        </authorList>
    </citation>
    <scope>NUCLEOTIDE SEQUENCE [LARGE SCALE GENOMIC DNA]</scope>
    <source>
        <strain evidence="1 2">4D.3</strain>
    </source>
</reference>
<dbReference type="Proteomes" id="UP001651050">
    <property type="component" value="Unassembled WGS sequence"/>
</dbReference>